<dbReference type="PANTHER" id="PTHR23197">
    <property type="entry name" value="TARSH-RELATED FIBRONECTIN DOMAIN-CONTAINING"/>
    <property type="match status" value="1"/>
</dbReference>
<dbReference type="Pfam" id="PF21731">
    <property type="entry name" value="TARSH_C"/>
    <property type="match status" value="1"/>
</dbReference>
<dbReference type="InterPro" id="IPR003961">
    <property type="entry name" value="FN3_dom"/>
</dbReference>
<gene>
    <name evidence="4" type="primary">ABI3BP</name>
</gene>
<feature type="domain" description="Fibronectin type-III" evidence="3">
    <location>
        <begin position="392"/>
        <end position="483"/>
    </location>
</feature>
<name>A0A1A8QDI6_9TELE</name>
<reference evidence="4" key="1">
    <citation type="submission" date="2016-05" db="EMBL/GenBank/DDBJ databases">
        <authorList>
            <person name="Lavstsen T."/>
            <person name="Jespersen J.S."/>
        </authorList>
    </citation>
    <scope>NUCLEOTIDE SEQUENCE</scope>
    <source>
        <tissue evidence="4">Brain</tissue>
    </source>
</reference>
<evidence type="ECO:0000256" key="2">
    <source>
        <dbReference type="SAM" id="SignalP"/>
    </source>
</evidence>
<organism evidence="4">
    <name type="scientific">Nothobranchius rachovii</name>
    <name type="common">bluefin notho</name>
    <dbReference type="NCBI Taxonomy" id="451742"/>
    <lineage>
        <taxon>Eukaryota</taxon>
        <taxon>Metazoa</taxon>
        <taxon>Chordata</taxon>
        <taxon>Craniata</taxon>
        <taxon>Vertebrata</taxon>
        <taxon>Euteleostomi</taxon>
        <taxon>Actinopterygii</taxon>
        <taxon>Neopterygii</taxon>
        <taxon>Teleostei</taxon>
        <taxon>Neoteleostei</taxon>
        <taxon>Acanthomorphata</taxon>
        <taxon>Ovalentaria</taxon>
        <taxon>Atherinomorphae</taxon>
        <taxon>Cyprinodontiformes</taxon>
        <taxon>Nothobranchiidae</taxon>
        <taxon>Nothobranchius</taxon>
    </lineage>
</organism>
<feature type="region of interest" description="Disordered" evidence="1">
    <location>
        <begin position="463"/>
        <end position="485"/>
    </location>
</feature>
<feature type="signal peptide" evidence="2">
    <location>
        <begin position="1"/>
        <end position="22"/>
    </location>
</feature>
<dbReference type="SUPFAM" id="SSF49265">
    <property type="entry name" value="Fibronectin type III"/>
    <property type="match status" value="1"/>
</dbReference>
<dbReference type="SMART" id="SM00060">
    <property type="entry name" value="FN3"/>
    <property type="match status" value="2"/>
</dbReference>
<feature type="region of interest" description="Disordered" evidence="1">
    <location>
        <begin position="222"/>
        <end position="247"/>
    </location>
</feature>
<feature type="compositionally biased region" description="Polar residues" evidence="1">
    <location>
        <begin position="381"/>
        <end position="394"/>
    </location>
</feature>
<dbReference type="PROSITE" id="PS50853">
    <property type="entry name" value="FN3"/>
    <property type="match status" value="1"/>
</dbReference>
<evidence type="ECO:0000256" key="1">
    <source>
        <dbReference type="SAM" id="MobiDB-lite"/>
    </source>
</evidence>
<dbReference type="InterPro" id="IPR049109">
    <property type="entry name" value="TARSH/FNDC1_C"/>
</dbReference>
<dbReference type="InterPro" id="IPR036116">
    <property type="entry name" value="FN3_sf"/>
</dbReference>
<dbReference type="GO" id="GO:0030198">
    <property type="term" value="P:extracellular matrix organization"/>
    <property type="evidence" value="ECO:0007669"/>
    <property type="project" value="TreeGrafter"/>
</dbReference>
<proteinExistence type="predicted"/>
<dbReference type="CDD" id="cd00063">
    <property type="entry name" value="FN3"/>
    <property type="match status" value="1"/>
</dbReference>
<dbReference type="Pfam" id="PF00041">
    <property type="entry name" value="fn3"/>
    <property type="match status" value="1"/>
</dbReference>
<sequence>MASIPVLLLLLGGTFLLSGTPAQRIRARRHNMKVRINATGDTIVMKFVRPSPDVKLEGYILGYGSSVFSKQLIPLPENGKPYETEMDAEPKYLVAVQPIPANDVKKHCTGKVNLEKPLHLVIGSISPTSVLLSWGNHLKTPYEGNVMNECLEEGYYTIRFRESCPKKETVLGPTEQRIVRLLPFPYSFPRLPPPPPPPPPFAPSPPSLNYPPVVALFTTTKAPPTRAPEKRPSPAANGQPHRGIAQAKPVLWSRTRLGSVPRPVVHAKPNFVRKLGETDKVNLVEKSEKSDFLPQKVPPATAKPTKLERTKTTTVPPTAAATKQETWEESDLFKSQPASDIDALGNKRYVAPHVVYQTGKKPDEPCSITSSLTYFPESEPGETNVTSRPKNPPSNLTVVTVEGCPSFIILDWEKTDNDTTEYEVISTAKGPDGEQVSVLTTNQTHTAVENLKPESSYEFKVKPKNELGEGPPSEPVSFSTESADPRVSENVSGKEAIWTQFPFKTDSYSDCHGKQYVKRTWYRKFVGVQLCNSLRYKIYLSDSLTGKFYNIGDQSGFGEDHCQFVDSFLDGRTGRQLRSYQLPSRTGFYRALRQEPVHFGQMGGHSHINYVSWYECGMPIPGKW</sequence>
<evidence type="ECO:0000259" key="3">
    <source>
        <dbReference type="PROSITE" id="PS50853"/>
    </source>
</evidence>
<dbReference type="AlphaFoldDB" id="A0A1A8QDI6"/>
<protein>
    <submittedName>
        <fullName evidence="4">ABI family, member 3 (NESH) binding protein</fullName>
    </submittedName>
</protein>
<evidence type="ECO:0000313" key="4">
    <source>
        <dbReference type="EMBL" id="SBR91586.1"/>
    </source>
</evidence>
<accession>A0A1A8QDI6</accession>
<dbReference type="GO" id="GO:0010811">
    <property type="term" value="P:positive regulation of cell-substrate adhesion"/>
    <property type="evidence" value="ECO:0007669"/>
    <property type="project" value="TreeGrafter"/>
</dbReference>
<feature type="region of interest" description="Disordered" evidence="1">
    <location>
        <begin position="375"/>
        <end position="394"/>
    </location>
</feature>
<feature type="compositionally biased region" description="Low complexity" evidence="1">
    <location>
        <begin position="312"/>
        <end position="323"/>
    </location>
</feature>
<dbReference type="EMBL" id="HAEH01011179">
    <property type="protein sequence ID" value="SBR91586.1"/>
    <property type="molecule type" value="Transcribed_RNA"/>
</dbReference>
<feature type="region of interest" description="Disordered" evidence="1">
    <location>
        <begin position="305"/>
        <end position="334"/>
    </location>
</feature>
<dbReference type="PANTHER" id="PTHR23197:SF10">
    <property type="entry name" value="TARGET OF NESH-SH3"/>
    <property type="match status" value="1"/>
</dbReference>
<feature type="chain" id="PRO_5008376967" evidence="2">
    <location>
        <begin position="23"/>
        <end position="624"/>
    </location>
</feature>
<reference evidence="4" key="2">
    <citation type="submission" date="2016-06" db="EMBL/GenBank/DDBJ databases">
        <title>The genome of a short-lived fish provides insights into sex chromosome evolution and the genetic control of aging.</title>
        <authorList>
            <person name="Reichwald K."/>
            <person name="Felder M."/>
            <person name="Petzold A."/>
            <person name="Koch P."/>
            <person name="Groth M."/>
            <person name="Platzer M."/>
        </authorList>
    </citation>
    <scope>NUCLEOTIDE SEQUENCE</scope>
    <source>
        <tissue evidence="4">Brain</tissue>
    </source>
</reference>
<dbReference type="Gene3D" id="2.60.40.10">
    <property type="entry name" value="Immunoglobulins"/>
    <property type="match status" value="1"/>
</dbReference>
<keyword evidence="2" id="KW-0732">Signal</keyword>
<dbReference type="InterPro" id="IPR013783">
    <property type="entry name" value="Ig-like_fold"/>
</dbReference>